<dbReference type="Proteomes" id="UP000198460">
    <property type="component" value="Unassembled WGS sequence"/>
</dbReference>
<accession>A0A238GZN1</accession>
<organism evidence="1 2">
    <name type="scientific">Burkholderia singularis</name>
    <dbReference type="NCBI Taxonomy" id="1503053"/>
    <lineage>
        <taxon>Bacteria</taxon>
        <taxon>Pseudomonadati</taxon>
        <taxon>Pseudomonadota</taxon>
        <taxon>Betaproteobacteria</taxon>
        <taxon>Burkholderiales</taxon>
        <taxon>Burkholderiaceae</taxon>
        <taxon>Burkholderia</taxon>
        <taxon>pseudomallei group</taxon>
    </lineage>
</organism>
<reference evidence="1 2" key="1">
    <citation type="submission" date="2017-04" db="EMBL/GenBank/DDBJ databases">
        <authorList>
            <person name="Afonso C.L."/>
            <person name="Miller P.J."/>
            <person name="Scott M.A."/>
            <person name="Spackman E."/>
            <person name="Goraichik I."/>
            <person name="Dimitrov K.M."/>
            <person name="Suarez D.L."/>
            <person name="Swayne D.E."/>
        </authorList>
    </citation>
    <scope>NUCLEOTIDE SEQUENCE [LARGE SCALE GENOMIC DNA]</scope>
    <source>
        <strain evidence="1">LMG 28154</strain>
    </source>
</reference>
<protein>
    <submittedName>
        <fullName evidence="1">Uncharacterized protein</fullName>
    </submittedName>
</protein>
<evidence type="ECO:0000313" key="2">
    <source>
        <dbReference type="Proteomes" id="UP000198460"/>
    </source>
</evidence>
<name>A0A238GZN1_9BURK</name>
<evidence type="ECO:0000313" key="1">
    <source>
        <dbReference type="EMBL" id="SMF98414.1"/>
    </source>
</evidence>
<dbReference type="AlphaFoldDB" id="A0A238GZN1"/>
<gene>
    <name evidence="1" type="ORF">BSIN_1698</name>
</gene>
<sequence length="43" mass="4826">MSNVKAVFGLSTNIARPPLPAEKKKLMMMNSVKSGFHQSWCEM</sequence>
<proteinExistence type="predicted"/>
<dbReference type="EMBL" id="FXAN01000025">
    <property type="protein sequence ID" value="SMF98414.1"/>
    <property type="molecule type" value="Genomic_DNA"/>
</dbReference>